<sequence length="548" mass="61358">MANKAAGTIVFFIVMACLTGCDPEALVKRKVPEPIQDLLTLGSAASLKTPLTPEAIQIVSPKKDTVYPSHQPTTFQVNLKAPGDKPFEDPIITWTLFPEGKGQQPLGNGLSLKKKLEPGKYRVEVTLAVKDQKVSQTINFRQAMMMRGKTVLANGKPVAGVELELKDLDENLISKTQSGDNGTFIVEIPSDNPFRLSPSKKKFSFNPLSKVIKYNPEEQIDFTGFEVEISDVLLVASVDATEPALSICPYQELYLKYKLQSDTPPKKIEAQLIQREKESERLHSFEDISTTEKIGEPLKLKAPLLHGPLAPHYRLRLVVTDEHGQKFSMESRDLYSMDMAACIKSKMAQAVALQTKGELEPAIKEYNQVEELYRNVHEPALYTSLMEKLYFNRGLARLALALNADSGNRQRFLSTSSQDFNAVLKLHKNDIEALFYRGLISHLAKGYDPAIQDYTDVLQSDPNYPLITQLRGMAFVGTGVKRNLLSAIYDFGDALRANSSNKDLRKIRAETLKLYAENQNEKDDSVLDSSRIRLPKPEEGLDLQKIRK</sequence>
<dbReference type="PANTHER" id="PTHR44858">
    <property type="entry name" value="TETRATRICOPEPTIDE REPEAT PROTEIN 6"/>
    <property type="match status" value="1"/>
</dbReference>
<dbReference type="OrthoDB" id="417642at2"/>
<dbReference type="RefSeq" id="WP_014808370.1">
    <property type="nucleotide sequence ID" value="NC_018025.1"/>
</dbReference>
<dbReference type="eggNOG" id="COG0457">
    <property type="taxonomic scope" value="Bacteria"/>
</dbReference>
<keyword evidence="5" id="KW-1185">Reference proteome</keyword>
<name>I4C0X0_DESTA</name>
<dbReference type="SMART" id="SM00028">
    <property type="entry name" value="TPR"/>
    <property type="match status" value="2"/>
</dbReference>
<protein>
    <submittedName>
        <fullName evidence="4">Uncharacterized protein</fullName>
    </submittedName>
</protein>
<evidence type="ECO:0000313" key="4">
    <source>
        <dbReference type="EMBL" id="AFM23211.1"/>
    </source>
</evidence>
<dbReference type="InterPro" id="IPR050498">
    <property type="entry name" value="Ycf3"/>
</dbReference>
<evidence type="ECO:0000256" key="3">
    <source>
        <dbReference type="PROSITE-ProRule" id="PRU00339"/>
    </source>
</evidence>
<proteinExistence type="predicted"/>
<evidence type="ECO:0000313" key="5">
    <source>
        <dbReference type="Proteomes" id="UP000006055"/>
    </source>
</evidence>
<dbReference type="SUPFAM" id="SSF48452">
    <property type="entry name" value="TPR-like"/>
    <property type="match status" value="1"/>
</dbReference>
<dbReference type="Gene3D" id="1.25.40.10">
    <property type="entry name" value="Tetratricopeptide repeat domain"/>
    <property type="match status" value="2"/>
</dbReference>
<dbReference type="InterPro" id="IPR011990">
    <property type="entry name" value="TPR-like_helical_dom_sf"/>
</dbReference>
<gene>
    <name evidence="4" type="ordered locus">Desti_0477</name>
</gene>
<dbReference type="PROSITE" id="PS50005">
    <property type="entry name" value="TPR"/>
    <property type="match status" value="1"/>
</dbReference>
<dbReference type="AlphaFoldDB" id="I4C0X0"/>
<keyword evidence="1" id="KW-0677">Repeat</keyword>
<organism evidence="4 5">
    <name type="scientific">Desulfomonile tiedjei (strain ATCC 49306 / DSM 6799 / DCB-1)</name>
    <dbReference type="NCBI Taxonomy" id="706587"/>
    <lineage>
        <taxon>Bacteria</taxon>
        <taxon>Pseudomonadati</taxon>
        <taxon>Thermodesulfobacteriota</taxon>
        <taxon>Desulfomonilia</taxon>
        <taxon>Desulfomonilales</taxon>
        <taxon>Desulfomonilaceae</taxon>
        <taxon>Desulfomonile</taxon>
    </lineage>
</organism>
<dbReference type="STRING" id="706587.Desti_0477"/>
<feature type="repeat" description="TPR" evidence="3">
    <location>
        <begin position="431"/>
        <end position="464"/>
    </location>
</feature>
<dbReference type="PANTHER" id="PTHR44858:SF1">
    <property type="entry name" value="UDP-N-ACETYLGLUCOSAMINE--PEPTIDE N-ACETYLGLUCOSAMINYLTRANSFERASE SPINDLY-RELATED"/>
    <property type="match status" value="1"/>
</dbReference>
<dbReference type="InterPro" id="IPR019734">
    <property type="entry name" value="TPR_rpt"/>
</dbReference>
<dbReference type="Proteomes" id="UP000006055">
    <property type="component" value="Chromosome"/>
</dbReference>
<dbReference type="EMBL" id="CP003360">
    <property type="protein sequence ID" value="AFM23211.1"/>
    <property type="molecule type" value="Genomic_DNA"/>
</dbReference>
<evidence type="ECO:0000256" key="2">
    <source>
        <dbReference type="ARBA" id="ARBA00022803"/>
    </source>
</evidence>
<dbReference type="PROSITE" id="PS51257">
    <property type="entry name" value="PROKAR_LIPOPROTEIN"/>
    <property type="match status" value="1"/>
</dbReference>
<dbReference type="HOGENOM" id="CLU_496715_0_0_7"/>
<reference evidence="5" key="1">
    <citation type="submission" date="2012-06" db="EMBL/GenBank/DDBJ databases">
        <title>Complete sequence of chromosome of Desulfomonile tiedjei DSM 6799.</title>
        <authorList>
            <person name="Lucas S."/>
            <person name="Copeland A."/>
            <person name="Lapidus A."/>
            <person name="Glavina del Rio T."/>
            <person name="Dalin E."/>
            <person name="Tice H."/>
            <person name="Bruce D."/>
            <person name="Goodwin L."/>
            <person name="Pitluck S."/>
            <person name="Peters L."/>
            <person name="Ovchinnikova G."/>
            <person name="Zeytun A."/>
            <person name="Lu M."/>
            <person name="Kyrpides N."/>
            <person name="Mavromatis K."/>
            <person name="Ivanova N."/>
            <person name="Brettin T."/>
            <person name="Detter J.C."/>
            <person name="Han C."/>
            <person name="Larimer F."/>
            <person name="Land M."/>
            <person name="Hauser L."/>
            <person name="Markowitz V."/>
            <person name="Cheng J.-F."/>
            <person name="Hugenholtz P."/>
            <person name="Woyke T."/>
            <person name="Wu D."/>
            <person name="Spring S."/>
            <person name="Schroeder M."/>
            <person name="Brambilla E."/>
            <person name="Klenk H.-P."/>
            <person name="Eisen J.A."/>
        </authorList>
    </citation>
    <scope>NUCLEOTIDE SEQUENCE [LARGE SCALE GENOMIC DNA]</scope>
    <source>
        <strain evidence="5">ATCC 49306 / DSM 6799 / DCB-1</strain>
    </source>
</reference>
<evidence type="ECO:0000256" key="1">
    <source>
        <dbReference type="ARBA" id="ARBA00022737"/>
    </source>
</evidence>
<accession>I4C0X0</accession>
<keyword evidence="2 3" id="KW-0802">TPR repeat</keyword>
<dbReference type="KEGG" id="dti:Desti_0477"/>